<feature type="coiled-coil region" evidence="1">
    <location>
        <begin position="27"/>
        <end position="166"/>
    </location>
</feature>
<protein>
    <submittedName>
        <fullName evidence="2">Uncharacterized protein</fullName>
    </submittedName>
</protein>
<organism evidence="3">
    <name type="scientific">Caenorhabditis brenneri</name>
    <name type="common">Nematode worm</name>
    <dbReference type="NCBI Taxonomy" id="135651"/>
    <lineage>
        <taxon>Eukaryota</taxon>
        <taxon>Metazoa</taxon>
        <taxon>Ecdysozoa</taxon>
        <taxon>Nematoda</taxon>
        <taxon>Chromadorea</taxon>
        <taxon>Rhabditida</taxon>
        <taxon>Rhabditina</taxon>
        <taxon>Rhabditomorpha</taxon>
        <taxon>Rhabditoidea</taxon>
        <taxon>Rhabditidae</taxon>
        <taxon>Peloderinae</taxon>
        <taxon>Caenorhabditis</taxon>
    </lineage>
</organism>
<dbReference type="EMBL" id="GL379792">
    <property type="protein sequence ID" value="EGT54122.1"/>
    <property type="molecule type" value="Genomic_DNA"/>
</dbReference>
<sequence>MENRTVSSTSSSFEFSFEEALRQRRASEEIANICGNLQVQIKKLENQLEVSYEDKKKFLCLIDELEVQMEKLHLKYQRDIENEKEKAADFNAEVMVCHRHIEELEEKLKVKNRQIELHYEYMAARALEKQEMKKRVEELEDQLQLMQVQTMELDTLREENEILKKVCLSNLSL</sequence>
<keyword evidence="1" id="KW-0175">Coiled coil</keyword>
<evidence type="ECO:0000313" key="2">
    <source>
        <dbReference type="EMBL" id="EGT54122.1"/>
    </source>
</evidence>
<reference evidence="3" key="1">
    <citation type="submission" date="2011-07" db="EMBL/GenBank/DDBJ databases">
        <authorList>
            <consortium name="Caenorhabditis brenneri Sequencing and Analysis Consortium"/>
            <person name="Wilson R.K."/>
        </authorList>
    </citation>
    <scope>NUCLEOTIDE SEQUENCE [LARGE SCALE GENOMIC DNA]</scope>
    <source>
        <strain evidence="3">PB2801</strain>
    </source>
</reference>
<gene>
    <name evidence="2" type="ORF">CAEBREN_02724</name>
</gene>
<keyword evidence="3" id="KW-1185">Reference proteome</keyword>
<dbReference type="InParanoid" id="G0MF02"/>
<dbReference type="HOGENOM" id="CLU_1548980_0_0_1"/>
<proteinExistence type="predicted"/>
<dbReference type="AlphaFoldDB" id="G0MF02"/>
<dbReference type="Proteomes" id="UP000008068">
    <property type="component" value="Unassembled WGS sequence"/>
</dbReference>
<evidence type="ECO:0000256" key="1">
    <source>
        <dbReference type="SAM" id="Coils"/>
    </source>
</evidence>
<name>G0MF02_CAEBE</name>
<evidence type="ECO:0000313" key="3">
    <source>
        <dbReference type="Proteomes" id="UP000008068"/>
    </source>
</evidence>
<accession>G0MF02</accession>